<protein>
    <recommendedName>
        <fullName evidence="3">SAM-dependent methyltransferase</fullName>
    </recommendedName>
</protein>
<organism evidence="1 2">
    <name type="scientific">Methylococcus capsulatus</name>
    <dbReference type="NCBI Taxonomy" id="414"/>
    <lineage>
        <taxon>Bacteria</taxon>
        <taxon>Pseudomonadati</taxon>
        <taxon>Pseudomonadota</taxon>
        <taxon>Gammaproteobacteria</taxon>
        <taxon>Methylococcales</taxon>
        <taxon>Methylococcaceae</taxon>
        <taxon>Methylococcus</taxon>
    </lineage>
</organism>
<sequence>MNSPTGKATLAYARNGDYAHPGEEDAVVAAVDRLPREGIHHLLDVGCGCGI</sequence>
<name>A0ABZ2F7D9_METCP</name>
<dbReference type="EMBL" id="CP104311">
    <property type="protein sequence ID" value="WWF02679.1"/>
    <property type="molecule type" value="Genomic_DNA"/>
</dbReference>
<evidence type="ECO:0000313" key="1">
    <source>
        <dbReference type="EMBL" id="WWF02679.1"/>
    </source>
</evidence>
<dbReference type="RefSeq" id="WP_232470464.1">
    <property type="nucleotide sequence ID" value="NZ_CP104311.1"/>
</dbReference>
<accession>A0ABZ2F7D9</accession>
<evidence type="ECO:0008006" key="3">
    <source>
        <dbReference type="Google" id="ProtNLM"/>
    </source>
</evidence>
<proteinExistence type="predicted"/>
<reference evidence="1 2" key="1">
    <citation type="submission" date="2022-09" db="EMBL/GenBank/DDBJ databases">
        <authorList>
            <person name="Giprobiosintez L."/>
        </authorList>
    </citation>
    <scope>NUCLEOTIDE SEQUENCE [LARGE SCALE GENOMIC DNA]</scope>
    <source>
        <strain evidence="2">VKPM-B-12549 (GBS-15)</strain>
    </source>
</reference>
<gene>
    <name evidence="1" type="ORF">N4J17_03440</name>
</gene>
<evidence type="ECO:0000313" key="2">
    <source>
        <dbReference type="Proteomes" id="UP001359308"/>
    </source>
</evidence>
<keyword evidence="2" id="KW-1185">Reference proteome</keyword>
<dbReference type="Proteomes" id="UP001359308">
    <property type="component" value="Chromosome"/>
</dbReference>